<keyword evidence="1" id="KW-0963">Cytoplasm</keyword>
<keyword evidence="3 7" id="KW-0489">Methyltransferase</keyword>
<dbReference type="InterPro" id="IPR008189">
    <property type="entry name" value="rRNA_ssu_MeTfrase_I"/>
</dbReference>
<feature type="domain" description="Tetrapyrrole methylase" evidence="6">
    <location>
        <begin position="71"/>
        <end position="216"/>
    </location>
</feature>
<keyword evidence="8" id="KW-1185">Reference proteome</keyword>
<sequence length="235" mass="26187">MLKVKLFLIPSLLAADSYDSLPPETKEAVKTTQYYLVEDLRTARRFIGGWKIEGITVQDLNFQILDKKTKPEKVQELFKNIPKGENVGVISEAGCPGIADPGALAVQYAHKNNIQVKPLVGPSSILLALMASGLSGQKFAFHGYLPIKKAEKQKALKNLEKDSANLYQAQIFMETPFRNSAMLEDLCSNLNGDTKLCVAANINAEDEYIMTMTIRQWKKAKVDIHKKPCIFIIQS</sequence>
<dbReference type="InterPro" id="IPR000878">
    <property type="entry name" value="4pyrrol_Mease"/>
</dbReference>
<accession>A0A1S1Z3D2</accession>
<evidence type="ECO:0000256" key="3">
    <source>
        <dbReference type="ARBA" id="ARBA00022603"/>
    </source>
</evidence>
<dbReference type="CDD" id="cd11649">
    <property type="entry name" value="RsmI_like"/>
    <property type="match status" value="1"/>
</dbReference>
<evidence type="ECO:0000313" key="8">
    <source>
        <dbReference type="Proteomes" id="UP000179797"/>
    </source>
</evidence>
<keyword evidence="4" id="KW-0808">Transferase</keyword>
<protein>
    <submittedName>
        <fullName evidence="7">SAM-dependent methyltransferase</fullName>
    </submittedName>
</protein>
<gene>
    <name evidence="7" type="ORF">NH26_16295</name>
</gene>
<dbReference type="STRING" id="915059.NH26_16295"/>
<dbReference type="PIRSF" id="PIRSF005917">
    <property type="entry name" value="MTase_YraL"/>
    <property type="match status" value="1"/>
</dbReference>
<dbReference type="SUPFAM" id="SSF53790">
    <property type="entry name" value="Tetrapyrrole methylase"/>
    <property type="match status" value="1"/>
</dbReference>
<dbReference type="GO" id="GO:0008168">
    <property type="term" value="F:methyltransferase activity"/>
    <property type="evidence" value="ECO:0007669"/>
    <property type="project" value="UniProtKB-KW"/>
</dbReference>
<dbReference type="InterPro" id="IPR014777">
    <property type="entry name" value="4pyrrole_Mease_sub1"/>
</dbReference>
<dbReference type="InterPro" id="IPR014776">
    <property type="entry name" value="4pyrrole_Mease_sub2"/>
</dbReference>
<dbReference type="GO" id="GO:0006364">
    <property type="term" value="P:rRNA processing"/>
    <property type="evidence" value="ECO:0007669"/>
    <property type="project" value="UniProtKB-KW"/>
</dbReference>
<dbReference type="OrthoDB" id="7061662at2"/>
<keyword evidence="5" id="KW-0949">S-adenosyl-L-methionine</keyword>
<dbReference type="Pfam" id="PF00590">
    <property type="entry name" value="TP_methylase"/>
    <property type="match status" value="1"/>
</dbReference>
<dbReference type="PANTHER" id="PTHR46111:SF2">
    <property type="entry name" value="SAM-DEPENDENT METHYLTRANSFERASE"/>
    <property type="match status" value="1"/>
</dbReference>
<comment type="caution">
    <text evidence="7">The sequence shown here is derived from an EMBL/GenBank/DDBJ whole genome shotgun (WGS) entry which is preliminary data.</text>
</comment>
<organism evidence="7 8">
    <name type="scientific">Flammeovirga pacifica</name>
    <dbReference type="NCBI Taxonomy" id="915059"/>
    <lineage>
        <taxon>Bacteria</taxon>
        <taxon>Pseudomonadati</taxon>
        <taxon>Bacteroidota</taxon>
        <taxon>Cytophagia</taxon>
        <taxon>Cytophagales</taxon>
        <taxon>Flammeovirgaceae</taxon>
        <taxon>Flammeovirga</taxon>
    </lineage>
</organism>
<keyword evidence="2" id="KW-0698">rRNA processing</keyword>
<evidence type="ECO:0000256" key="2">
    <source>
        <dbReference type="ARBA" id="ARBA00022552"/>
    </source>
</evidence>
<dbReference type="Gene3D" id="3.40.1010.10">
    <property type="entry name" value="Cobalt-precorrin-4 Transmethylase, Domain 1"/>
    <property type="match status" value="1"/>
</dbReference>
<evidence type="ECO:0000259" key="6">
    <source>
        <dbReference type="Pfam" id="PF00590"/>
    </source>
</evidence>
<dbReference type="InterPro" id="IPR035996">
    <property type="entry name" value="4pyrrol_Methylase_sf"/>
</dbReference>
<dbReference type="Gene3D" id="3.30.950.10">
    <property type="entry name" value="Methyltransferase, Cobalt-precorrin-4 Transmethylase, Domain 2"/>
    <property type="match status" value="1"/>
</dbReference>
<evidence type="ECO:0000256" key="5">
    <source>
        <dbReference type="ARBA" id="ARBA00022691"/>
    </source>
</evidence>
<dbReference type="Proteomes" id="UP000179797">
    <property type="component" value="Unassembled WGS sequence"/>
</dbReference>
<evidence type="ECO:0000256" key="1">
    <source>
        <dbReference type="ARBA" id="ARBA00022490"/>
    </source>
</evidence>
<proteinExistence type="predicted"/>
<dbReference type="AlphaFoldDB" id="A0A1S1Z3D2"/>
<evidence type="ECO:0000256" key="4">
    <source>
        <dbReference type="ARBA" id="ARBA00022679"/>
    </source>
</evidence>
<reference evidence="7 8" key="1">
    <citation type="journal article" date="2012" name="Int. J. Syst. Evol. Microbiol.">
        <title>Flammeovirga pacifica sp. nov., isolated from deep-sea sediment.</title>
        <authorList>
            <person name="Xu H."/>
            <person name="Fu Y."/>
            <person name="Yang N."/>
            <person name="Ding Z."/>
            <person name="Lai Q."/>
            <person name="Zeng R."/>
        </authorList>
    </citation>
    <scope>NUCLEOTIDE SEQUENCE [LARGE SCALE GENOMIC DNA]</scope>
    <source>
        <strain evidence="8">DSM 24597 / LMG 26175 / WPAGA1</strain>
    </source>
</reference>
<evidence type="ECO:0000313" key="7">
    <source>
        <dbReference type="EMBL" id="OHX67788.1"/>
    </source>
</evidence>
<dbReference type="EMBL" id="JRYR02000001">
    <property type="protein sequence ID" value="OHX67788.1"/>
    <property type="molecule type" value="Genomic_DNA"/>
</dbReference>
<name>A0A1S1Z3D2_FLAPC</name>
<dbReference type="PANTHER" id="PTHR46111">
    <property type="entry name" value="RIBOSOMAL RNA SMALL SUBUNIT METHYLTRANSFERASE I"/>
    <property type="match status" value="1"/>
</dbReference>
<dbReference type="GO" id="GO:0032259">
    <property type="term" value="P:methylation"/>
    <property type="evidence" value="ECO:0007669"/>
    <property type="project" value="UniProtKB-KW"/>
</dbReference>